<organism evidence="2 3">
    <name type="scientific">Stenotrophomonas maltophilia</name>
    <name type="common">Pseudomonas maltophilia</name>
    <name type="synonym">Xanthomonas maltophilia</name>
    <dbReference type="NCBI Taxonomy" id="40324"/>
    <lineage>
        <taxon>Bacteria</taxon>
        <taxon>Pseudomonadati</taxon>
        <taxon>Pseudomonadota</taxon>
        <taxon>Gammaproteobacteria</taxon>
        <taxon>Lysobacterales</taxon>
        <taxon>Lysobacteraceae</taxon>
        <taxon>Stenotrophomonas</taxon>
        <taxon>Stenotrophomonas maltophilia group</taxon>
    </lineage>
</organism>
<dbReference type="EMBL" id="NIVS01000046">
    <property type="protein sequence ID" value="OWQ50898.1"/>
    <property type="molecule type" value="Genomic_DNA"/>
</dbReference>
<reference evidence="2 3" key="1">
    <citation type="submission" date="2017-06" db="EMBL/GenBank/DDBJ databases">
        <authorList>
            <person name="Kim H.J."/>
            <person name="Triplett B.A."/>
        </authorList>
    </citation>
    <scope>NUCLEOTIDE SEQUENCE [LARGE SCALE GENOMIC DNA]</scope>
    <source>
        <strain evidence="2 3">13146</strain>
    </source>
</reference>
<proteinExistence type="predicted"/>
<dbReference type="Proteomes" id="UP000198157">
    <property type="component" value="Unassembled WGS sequence"/>
</dbReference>
<evidence type="ECO:0000313" key="3">
    <source>
        <dbReference type="Proteomes" id="UP000198157"/>
    </source>
</evidence>
<accession>A0A246HK83</accession>
<dbReference type="AlphaFoldDB" id="A0A246HK83"/>
<evidence type="ECO:0000313" key="2">
    <source>
        <dbReference type="EMBL" id="OWQ50898.1"/>
    </source>
</evidence>
<feature type="compositionally biased region" description="Basic residues" evidence="1">
    <location>
        <begin position="51"/>
        <end position="65"/>
    </location>
</feature>
<comment type="caution">
    <text evidence="2">The sequence shown here is derived from an EMBL/GenBank/DDBJ whole genome shotgun (WGS) entry which is preliminary data.</text>
</comment>
<protein>
    <submittedName>
        <fullName evidence="2">Uncharacterized protein</fullName>
    </submittedName>
</protein>
<sequence length="65" mass="7295">MCLGKGFLAGRIDTSTMFDQEGGCPRRDRPPAALMTFMALSFVRTQPRSMRGSRSKPRLHIQARP</sequence>
<feature type="region of interest" description="Disordered" evidence="1">
    <location>
        <begin position="45"/>
        <end position="65"/>
    </location>
</feature>
<gene>
    <name evidence="2" type="ORF">CEE60_16100</name>
</gene>
<name>A0A246HK83_STEMA</name>
<evidence type="ECO:0000256" key="1">
    <source>
        <dbReference type="SAM" id="MobiDB-lite"/>
    </source>
</evidence>